<evidence type="ECO:0000256" key="1">
    <source>
        <dbReference type="SAM" id="Phobius"/>
    </source>
</evidence>
<sequence length="428" mass="50121">MSKQRAPDHVSTRIDEKLALLSRETSKPYIFRVHSQLRKENENAYEPKVVAIGPYHHGKDNLGEMEKHKLRCLHLLLERTEESSVDRYVMAMRDLEESARKCYAETIRLNKDDFVEMMILDGCFIIELFRQFYFRDLRERNPDDHILQLGQIRFAIRSDLMLFENQLPFFILVRLFNMTKVLSPQDDIINLALKFLGHIMPTPKVLNRISVDNVNHLLGLLHKSWCSSFAAMVSHSNVVNQENKLEFIKSTTELLEAGIKFKPYESTSLLDIKFKNGVMEIPSFMVGDSTEIAFRNLIAYEQYLDKSYPRYVTDYMIFMDHLINSAKDVEKLRQYGIINNWLGDDEAISTMLNKLGNNVVLGSEFTYREVFKNVNKHCRQRQNIWMANLRRNYFNSPWAIISFFAALALLLLTLAQTIFTILSFFKQK</sequence>
<gene>
    <name evidence="2" type="ORF">Din_044338</name>
</gene>
<evidence type="ECO:0000313" key="2">
    <source>
        <dbReference type="EMBL" id="MPA74897.1"/>
    </source>
</evidence>
<feature type="transmembrane region" description="Helical" evidence="1">
    <location>
        <begin position="398"/>
        <end position="425"/>
    </location>
</feature>
<keyword evidence="1" id="KW-0472">Membrane</keyword>
<dbReference type="InterPro" id="IPR004158">
    <property type="entry name" value="DUF247_pln"/>
</dbReference>
<keyword evidence="1" id="KW-0812">Transmembrane</keyword>
<reference evidence="2" key="1">
    <citation type="submission" date="2019-08" db="EMBL/GenBank/DDBJ databases">
        <title>Reference gene set and small RNA set construction with multiple tissues from Davidia involucrata Baill.</title>
        <authorList>
            <person name="Yang H."/>
            <person name="Zhou C."/>
            <person name="Li G."/>
            <person name="Wang J."/>
            <person name="Gao P."/>
            <person name="Wang M."/>
            <person name="Wang R."/>
            <person name="Zhao Y."/>
        </authorList>
    </citation>
    <scope>NUCLEOTIDE SEQUENCE</scope>
    <source>
        <tissue evidence="2">Mixed with DoveR01_LX</tissue>
    </source>
</reference>
<proteinExistence type="predicted"/>
<organism evidence="2">
    <name type="scientific">Davidia involucrata</name>
    <name type="common">Dove tree</name>
    <dbReference type="NCBI Taxonomy" id="16924"/>
    <lineage>
        <taxon>Eukaryota</taxon>
        <taxon>Viridiplantae</taxon>
        <taxon>Streptophyta</taxon>
        <taxon>Embryophyta</taxon>
        <taxon>Tracheophyta</taxon>
        <taxon>Spermatophyta</taxon>
        <taxon>Magnoliopsida</taxon>
        <taxon>eudicotyledons</taxon>
        <taxon>Gunneridae</taxon>
        <taxon>Pentapetalae</taxon>
        <taxon>asterids</taxon>
        <taxon>Cornales</taxon>
        <taxon>Nyssaceae</taxon>
        <taxon>Davidia</taxon>
    </lineage>
</organism>
<dbReference type="PANTHER" id="PTHR31170">
    <property type="entry name" value="BNAC04G53230D PROTEIN"/>
    <property type="match status" value="1"/>
</dbReference>
<dbReference type="PANTHER" id="PTHR31170:SF17">
    <property type="match status" value="1"/>
</dbReference>
<dbReference type="Pfam" id="PF03140">
    <property type="entry name" value="DUF247"/>
    <property type="match status" value="1"/>
</dbReference>
<keyword evidence="1" id="KW-1133">Transmembrane helix</keyword>
<name>A0A5B7C1V4_DAVIN</name>
<accession>A0A5B7C1V4</accession>
<dbReference type="EMBL" id="GHES01044338">
    <property type="protein sequence ID" value="MPA74897.1"/>
    <property type="molecule type" value="Transcribed_RNA"/>
</dbReference>
<protein>
    <submittedName>
        <fullName evidence="2">Uncharacterized protein</fullName>
    </submittedName>
</protein>
<dbReference type="AlphaFoldDB" id="A0A5B7C1V4"/>